<dbReference type="KEGG" id="cgv:CGLAU_04200"/>
<feature type="transmembrane region" description="Helical" evidence="1">
    <location>
        <begin position="389"/>
        <end position="406"/>
    </location>
</feature>
<dbReference type="AlphaFoldDB" id="A0A1Q2HVD0"/>
<sequence>MADTPGDHAPANEERNAKRFIWSNGLQNIGDQIVAPKTVLPRLFTAAGVPHIFTSLLVPARESLSMLPQAFLSPWVTSHKSRKRVWLIGSWGQAIAAGIIALCALLFDGWLLGIAVVILLAILALFRALCSIAGKDVQGRTISKGNRGLITGRATALAGAFTLAIGLILMFLPDELPAWGLAALLALGASTWAFASLVFHGIEEPEPEKSGSNGADMRQVWELVKSDADLQRFLLVRSLMLVTALSTPFIVVLASEQGANLSGLGAFIIASGGASLLGGRISGLWSDKSSKRTMAWSAGFASAVLVALVASARLAPDSVNAWVFPAGFFLVNLAHTAVRVSRKTYLVDMAEGDRRTVITGASNTVMGVVLLVVGGISSVVSIFGPQATLLFLAVVGFAGVFGASSLKEVSAQNAENS</sequence>
<name>A0A1Q2HVD0_9CORY</name>
<evidence type="ECO:0000313" key="2">
    <source>
        <dbReference type="EMBL" id="AQQ14816.1"/>
    </source>
</evidence>
<evidence type="ECO:0000313" key="3">
    <source>
        <dbReference type="Proteomes" id="UP000217209"/>
    </source>
</evidence>
<feature type="transmembrane region" description="Helical" evidence="1">
    <location>
        <begin position="113"/>
        <end position="133"/>
    </location>
</feature>
<dbReference type="Gene3D" id="1.20.1250.20">
    <property type="entry name" value="MFS general substrate transporter like domains"/>
    <property type="match status" value="1"/>
</dbReference>
<proteinExistence type="predicted"/>
<feature type="transmembrane region" description="Helical" evidence="1">
    <location>
        <begin position="234"/>
        <end position="255"/>
    </location>
</feature>
<feature type="transmembrane region" description="Helical" evidence="1">
    <location>
        <begin position="293"/>
        <end position="315"/>
    </location>
</feature>
<keyword evidence="1" id="KW-0472">Membrane</keyword>
<accession>A0A1Q2HVD0</accession>
<feature type="transmembrane region" description="Helical" evidence="1">
    <location>
        <begin position="85"/>
        <end position="107"/>
    </location>
</feature>
<dbReference type="EMBL" id="CP019688">
    <property type="protein sequence ID" value="AQQ14816.1"/>
    <property type="molecule type" value="Genomic_DNA"/>
</dbReference>
<evidence type="ECO:0000256" key="1">
    <source>
        <dbReference type="SAM" id="Phobius"/>
    </source>
</evidence>
<reference evidence="2 3" key="1">
    <citation type="submission" date="2016-12" db="EMBL/GenBank/DDBJ databases">
        <authorList>
            <person name="Song W.-J."/>
            <person name="Kurnit D.M."/>
        </authorList>
    </citation>
    <scope>NUCLEOTIDE SEQUENCE [LARGE SCALE GENOMIC DNA]</scope>
    <source>
        <strain evidence="2 3">DSM 30827</strain>
    </source>
</reference>
<keyword evidence="1" id="KW-0812">Transmembrane</keyword>
<feature type="transmembrane region" description="Helical" evidence="1">
    <location>
        <begin position="178"/>
        <end position="199"/>
    </location>
</feature>
<feature type="transmembrane region" description="Helical" evidence="1">
    <location>
        <begin position="321"/>
        <end position="340"/>
    </location>
</feature>
<protein>
    <submittedName>
        <fullName evidence="2">Major Facilitator Superfamily protein</fullName>
    </submittedName>
</protein>
<feature type="transmembrane region" description="Helical" evidence="1">
    <location>
        <begin position="361"/>
        <end position="383"/>
    </location>
</feature>
<keyword evidence="3" id="KW-1185">Reference proteome</keyword>
<dbReference type="OrthoDB" id="1117124at2"/>
<feature type="transmembrane region" description="Helical" evidence="1">
    <location>
        <begin position="261"/>
        <end position="281"/>
    </location>
</feature>
<dbReference type="PANTHER" id="PTHR23526:SF4">
    <property type="entry name" value="INTEGRAL MEMBRANE TRANSPORT PROTEIN"/>
    <property type="match status" value="1"/>
</dbReference>
<dbReference type="RefSeq" id="WP_095659602.1">
    <property type="nucleotide sequence ID" value="NZ_CP019688.1"/>
</dbReference>
<organism evidence="2 3">
    <name type="scientific">Corynebacterium glaucum</name>
    <dbReference type="NCBI Taxonomy" id="187491"/>
    <lineage>
        <taxon>Bacteria</taxon>
        <taxon>Bacillati</taxon>
        <taxon>Actinomycetota</taxon>
        <taxon>Actinomycetes</taxon>
        <taxon>Mycobacteriales</taxon>
        <taxon>Corynebacteriaceae</taxon>
        <taxon>Corynebacterium</taxon>
    </lineage>
</organism>
<gene>
    <name evidence="2" type="ORF">CGLAU_04200</name>
</gene>
<keyword evidence="1" id="KW-1133">Transmembrane helix</keyword>
<dbReference type="InterPro" id="IPR036259">
    <property type="entry name" value="MFS_trans_sf"/>
</dbReference>
<feature type="transmembrane region" description="Helical" evidence="1">
    <location>
        <begin position="154"/>
        <end position="172"/>
    </location>
</feature>
<dbReference type="InterPro" id="IPR052528">
    <property type="entry name" value="Sugar_transport-like"/>
</dbReference>
<dbReference type="Proteomes" id="UP000217209">
    <property type="component" value="Chromosome"/>
</dbReference>
<dbReference type="SUPFAM" id="SSF103473">
    <property type="entry name" value="MFS general substrate transporter"/>
    <property type="match status" value="1"/>
</dbReference>
<dbReference type="PANTHER" id="PTHR23526">
    <property type="entry name" value="INTEGRAL MEMBRANE TRANSPORT PROTEIN-RELATED"/>
    <property type="match status" value="1"/>
</dbReference>